<dbReference type="EMBL" id="QGDD01000002">
    <property type="protein sequence ID" value="PWN03532.1"/>
    <property type="molecule type" value="Genomic_DNA"/>
</dbReference>
<evidence type="ECO:0000313" key="1">
    <source>
        <dbReference type="EMBL" id="PWN03532.1"/>
    </source>
</evidence>
<accession>A0A316TMP4</accession>
<proteinExistence type="predicted"/>
<evidence type="ECO:0000313" key="2">
    <source>
        <dbReference type="Proteomes" id="UP000245507"/>
    </source>
</evidence>
<dbReference type="PROSITE" id="PS51257">
    <property type="entry name" value="PROKAR_LIPOPROTEIN"/>
    <property type="match status" value="1"/>
</dbReference>
<gene>
    <name evidence="1" type="ORF">DJ010_05325</name>
</gene>
<dbReference type="OrthoDB" id="5242307at2"/>
<dbReference type="AlphaFoldDB" id="A0A316TMP4"/>
<dbReference type="RefSeq" id="WP_109692619.1">
    <property type="nucleotide sequence ID" value="NZ_QGDD01000002.1"/>
</dbReference>
<reference evidence="1 2" key="1">
    <citation type="submission" date="2018-05" db="EMBL/GenBank/DDBJ databases">
        <title>Nocardioides silvaticus genome.</title>
        <authorList>
            <person name="Li C."/>
            <person name="Wang G."/>
        </authorList>
    </citation>
    <scope>NUCLEOTIDE SEQUENCE [LARGE SCALE GENOMIC DNA]</scope>
    <source>
        <strain evidence="1 2">CCTCC AB 2018079</strain>
    </source>
</reference>
<sequence>MRSALADRWRLLVAGALVAGSLLSGGCQDDEPYVAPAPTASSDAVEPAAASSTLDRLEAALRRGDVDAAADLGADDAASAHLRTVARNATILDLADLSFSYVTENGRVEPDGTWTATVTATWRIGGFERTPARADVELAFADDGARIAAIGGGPNRSPVWLGGETTVRRTDDVAVLVAGGALPVRPLLAEAEEALVVARRVLGARADRLVVEVPASAAALHAALGLPPGTYDAVAGVTTTADGANVPGTPVHVFLNPEVFGPLDRVAAQVVVSHEAVHAVTDAPESGAEAWLVEGFADYVALRDVDLPFARTAGQIIAQVRDSGVPDALPSRVDLDSQAAHLGAAYESAWLVCVTLAEHGGEEALVAFYDAVLDGADLEQALREHVDWSLTDLTRAWQDKLRTLADARA</sequence>
<evidence type="ECO:0008006" key="3">
    <source>
        <dbReference type="Google" id="ProtNLM"/>
    </source>
</evidence>
<protein>
    <recommendedName>
        <fullName evidence="3">Peptidase MA-like domain-containing protein</fullName>
    </recommendedName>
</protein>
<dbReference type="Proteomes" id="UP000245507">
    <property type="component" value="Unassembled WGS sequence"/>
</dbReference>
<comment type="caution">
    <text evidence="1">The sequence shown here is derived from an EMBL/GenBank/DDBJ whole genome shotgun (WGS) entry which is preliminary data.</text>
</comment>
<organism evidence="1 2">
    <name type="scientific">Nocardioides silvaticus</name>
    <dbReference type="NCBI Taxonomy" id="2201891"/>
    <lineage>
        <taxon>Bacteria</taxon>
        <taxon>Bacillati</taxon>
        <taxon>Actinomycetota</taxon>
        <taxon>Actinomycetes</taxon>
        <taxon>Propionibacteriales</taxon>
        <taxon>Nocardioidaceae</taxon>
        <taxon>Nocardioides</taxon>
    </lineage>
</organism>
<keyword evidence="2" id="KW-1185">Reference proteome</keyword>
<name>A0A316TMP4_9ACTN</name>